<name>A0A6C0JU36_9ZZZZ</name>
<dbReference type="AlphaFoldDB" id="A0A6C0JU36"/>
<proteinExistence type="predicted"/>
<reference evidence="1" key="1">
    <citation type="journal article" date="2020" name="Nature">
        <title>Giant virus diversity and host interactions through global metagenomics.</title>
        <authorList>
            <person name="Schulz F."/>
            <person name="Roux S."/>
            <person name="Paez-Espino D."/>
            <person name="Jungbluth S."/>
            <person name="Walsh D.A."/>
            <person name="Denef V.J."/>
            <person name="McMahon K.D."/>
            <person name="Konstantinidis K.T."/>
            <person name="Eloe-Fadrosh E.A."/>
            <person name="Kyrpides N.C."/>
            <person name="Woyke T."/>
        </authorList>
    </citation>
    <scope>NUCLEOTIDE SEQUENCE</scope>
    <source>
        <strain evidence="1">GVMAG-S-1064190-84</strain>
    </source>
</reference>
<accession>A0A6C0JU36</accession>
<dbReference type="EMBL" id="MN740699">
    <property type="protein sequence ID" value="QHU08883.1"/>
    <property type="molecule type" value="Genomic_DNA"/>
</dbReference>
<organism evidence="1">
    <name type="scientific">viral metagenome</name>
    <dbReference type="NCBI Taxonomy" id="1070528"/>
    <lineage>
        <taxon>unclassified sequences</taxon>
        <taxon>metagenomes</taxon>
        <taxon>organismal metagenomes</taxon>
    </lineage>
</organism>
<protein>
    <recommendedName>
        <fullName evidence="2">Macro domain-containing protein</fullName>
    </recommendedName>
</protein>
<sequence length="124" mass="13823">MKKLFVFGSNLRGVHGAGAARFAFDNHNAKWGCGIGRTGDCYAIPTKDDNIKTLPLNVIKNYVDEFVLYAKEHPELMFEVTKIGCGLAGYKNKDIAPMFLDAPENCLLDDEWVKIIDELKINGN</sequence>
<evidence type="ECO:0008006" key="2">
    <source>
        <dbReference type="Google" id="ProtNLM"/>
    </source>
</evidence>
<evidence type="ECO:0000313" key="1">
    <source>
        <dbReference type="EMBL" id="QHU08883.1"/>
    </source>
</evidence>